<protein>
    <submittedName>
        <fullName evidence="2">Uncharacterized protein</fullName>
    </submittedName>
</protein>
<dbReference type="Proteomes" id="UP000006281">
    <property type="component" value="Chromosome"/>
</dbReference>
<sequence>MAAYPGSSPTSCRQGPGRCSRRYARQRPPGRRPEHPSAALHVKIDDHLADRSGGQATEVDRRRAGHPGGGPGPCSGSPPRPTGCGSCPARLPVALPLIKQLTRWLAADTDLGTDATWIVDFTQEKCGHRRRPVC</sequence>
<organism evidence="2 3">
    <name type="scientific">Saccharothrix espanaensis (strain ATCC 51144 / DSM 44229 / JCM 9112 / NBRC 15066 / NRRL 15764)</name>
    <dbReference type="NCBI Taxonomy" id="1179773"/>
    <lineage>
        <taxon>Bacteria</taxon>
        <taxon>Bacillati</taxon>
        <taxon>Actinomycetota</taxon>
        <taxon>Actinomycetes</taxon>
        <taxon>Pseudonocardiales</taxon>
        <taxon>Pseudonocardiaceae</taxon>
        <taxon>Saccharothrix</taxon>
    </lineage>
</organism>
<dbReference type="KEGG" id="sesp:BN6_21790"/>
<feature type="compositionally biased region" description="Basic residues" evidence="1">
    <location>
        <begin position="19"/>
        <end position="30"/>
    </location>
</feature>
<accession>K0JUA0</accession>
<evidence type="ECO:0000313" key="3">
    <source>
        <dbReference type="Proteomes" id="UP000006281"/>
    </source>
</evidence>
<dbReference type="HOGENOM" id="CLU_1894695_0_0_11"/>
<dbReference type="EMBL" id="HE804045">
    <property type="protein sequence ID" value="CCH29501.1"/>
    <property type="molecule type" value="Genomic_DNA"/>
</dbReference>
<gene>
    <name evidence="2" type="ordered locus">BN6_21790</name>
</gene>
<proteinExistence type="predicted"/>
<name>K0JUA0_SACES</name>
<feature type="region of interest" description="Disordered" evidence="1">
    <location>
        <begin position="1"/>
        <end position="86"/>
    </location>
</feature>
<evidence type="ECO:0000256" key="1">
    <source>
        <dbReference type="SAM" id="MobiDB-lite"/>
    </source>
</evidence>
<dbReference type="AlphaFoldDB" id="K0JUA0"/>
<evidence type="ECO:0000313" key="2">
    <source>
        <dbReference type="EMBL" id="CCH29501.1"/>
    </source>
</evidence>
<reference evidence="2 3" key="1">
    <citation type="journal article" date="2012" name="BMC Genomics">
        <title>Complete genome sequence of Saccharothrix espanaensis DSM 44229T and comparison to the other completely sequenced Pseudonocardiaceae.</title>
        <authorList>
            <person name="Strobel T."/>
            <person name="Al-Dilaimi A."/>
            <person name="Blom J."/>
            <person name="Gessner A."/>
            <person name="Kalinowski J."/>
            <person name="Luzhetska M."/>
            <person name="Puhler A."/>
            <person name="Szczepanowski R."/>
            <person name="Bechthold A."/>
            <person name="Ruckert C."/>
        </authorList>
    </citation>
    <scope>NUCLEOTIDE SEQUENCE [LARGE SCALE GENOMIC DNA]</scope>
    <source>
        <strain evidence="3">ATCC 51144 / DSM 44229 / JCM 9112 / NBRC 15066 / NRRL 15764</strain>
    </source>
</reference>
<keyword evidence="3" id="KW-1185">Reference proteome</keyword>